<evidence type="ECO:0000313" key="2">
    <source>
        <dbReference type="Proteomes" id="UP000838878"/>
    </source>
</evidence>
<feature type="non-terminal residue" evidence="1">
    <location>
        <position position="105"/>
    </location>
</feature>
<dbReference type="EMBL" id="OV170228">
    <property type="protein sequence ID" value="CAH0729356.1"/>
    <property type="molecule type" value="Genomic_DNA"/>
</dbReference>
<protein>
    <submittedName>
        <fullName evidence="1">Uncharacterized protein</fullName>
    </submittedName>
</protein>
<sequence>MYPYLMRRSDCFVYVRLSYKGFVSVACKGHARAHILVFKLIFFSASAPGHGSRALASRFTNNYKWVESTQTLLCAVDFIFTRRRVRERYARRVGHEESPPPAAQN</sequence>
<proteinExistence type="predicted"/>
<reference evidence="1" key="1">
    <citation type="submission" date="2021-12" db="EMBL/GenBank/DDBJ databases">
        <authorList>
            <person name="Martin H S."/>
        </authorList>
    </citation>
    <scope>NUCLEOTIDE SEQUENCE</scope>
</reference>
<name>A0A8J9YIR8_9NEOP</name>
<organism evidence="1 2">
    <name type="scientific">Brenthis ino</name>
    <name type="common">lesser marbled fritillary</name>
    <dbReference type="NCBI Taxonomy" id="405034"/>
    <lineage>
        <taxon>Eukaryota</taxon>
        <taxon>Metazoa</taxon>
        <taxon>Ecdysozoa</taxon>
        <taxon>Arthropoda</taxon>
        <taxon>Hexapoda</taxon>
        <taxon>Insecta</taxon>
        <taxon>Pterygota</taxon>
        <taxon>Neoptera</taxon>
        <taxon>Endopterygota</taxon>
        <taxon>Lepidoptera</taxon>
        <taxon>Glossata</taxon>
        <taxon>Ditrysia</taxon>
        <taxon>Papilionoidea</taxon>
        <taxon>Nymphalidae</taxon>
        <taxon>Heliconiinae</taxon>
        <taxon>Argynnini</taxon>
        <taxon>Brenthis</taxon>
    </lineage>
</organism>
<gene>
    <name evidence="1" type="ORF">BINO364_LOCUS14453</name>
</gene>
<dbReference type="AlphaFoldDB" id="A0A8J9YIR8"/>
<evidence type="ECO:0000313" key="1">
    <source>
        <dbReference type="EMBL" id="CAH0729356.1"/>
    </source>
</evidence>
<keyword evidence="2" id="KW-1185">Reference proteome</keyword>
<accession>A0A8J9YIR8</accession>
<dbReference type="Proteomes" id="UP000838878">
    <property type="component" value="Chromosome 8"/>
</dbReference>